<evidence type="ECO:0000256" key="5">
    <source>
        <dbReference type="ARBA" id="ARBA00023136"/>
    </source>
</evidence>
<evidence type="ECO:0000256" key="1">
    <source>
        <dbReference type="ARBA" id="ARBA00004141"/>
    </source>
</evidence>
<dbReference type="EMBL" id="DSXR01000127">
    <property type="protein sequence ID" value="HGS88475.1"/>
    <property type="molecule type" value="Genomic_DNA"/>
</dbReference>
<dbReference type="AlphaFoldDB" id="A0A7C4L3H5"/>
<accession>A0A7C4L3H5</accession>
<comment type="subcellular location">
    <subcellularLocation>
        <location evidence="6">Cell membrane</location>
        <topology evidence="6">Multi-pass membrane protein</topology>
    </subcellularLocation>
    <subcellularLocation>
        <location evidence="1">Membrane</location>
        <topology evidence="1">Multi-pass membrane protein</topology>
    </subcellularLocation>
</comment>
<organism evidence="7">
    <name type="scientific">Bellilinea caldifistulae</name>
    <dbReference type="NCBI Taxonomy" id="360411"/>
    <lineage>
        <taxon>Bacteria</taxon>
        <taxon>Bacillati</taxon>
        <taxon>Chloroflexota</taxon>
        <taxon>Anaerolineae</taxon>
        <taxon>Anaerolineales</taxon>
        <taxon>Anaerolineaceae</taxon>
        <taxon>Bellilinea</taxon>
    </lineage>
</organism>
<feature type="transmembrane region" description="Helical" evidence="6">
    <location>
        <begin position="199"/>
        <end position="216"/>
    </location>
</feature>
<feature type="transmembrane region" description="Helical" evidence="6">
    <location>
        <begin position="98"/>
        <end position="116"/>
    </location>
</feature>
<keyword evidence="4 6" id="KW-1133">Transmembrane helix</keyword>
<feature type="transmembrane region" description="Helical" evidence="6">
    <location>
        <begin position="31"/>
        <end position="62"/>
    </location>
</feature>
<dbReference type="PANTHER" id="PTHR43701">
    <property type="entry name" value="MEMBRANE TRANSPORTER PROTEIN MJ0441-RELATED"/>
    <property type="match status" value="1"/>
</dbReference>
<dbReference type="InterPro" id="IPR002781">
    <property type="entry name" value="TM_pro_TauE-like"/>
</dbReference>
<dbReference type="Pfam" id="PF01925">
    <property type="entry name" value="TauE"/>
    <property type="match status" value="1"/>
</dbReference>
<gene>
    <name evidence="7" type="ORF">ENT17_12805</name>
</gene>
<comment type="similarity">
    <text evidence="2 6">Belongs to the 4-toluene sulfonate uptake permease (TSUP) (TC 2.A.102) family.</text>
</comment>
<feature type="transmembrane region" description="Helical" evidence="6">
    <location>
        <begin position="74"/>
        <end position="92"/>
    </location>
</feature>
<dbReference type="GO" id="GO:0005886">
    <property type="term" value="C:plasma membrane"/>
    <property type="evidence" value="ECO:0007669"/>
    <property type="project" value="UniProtKB-SubCell"/>
</dbReference>
<dbReference type="InterPro" id="IPR051598">
    <property type="entry name" value="TSUP/Inactive_protease-like"/>
</dbReference>
<evidence type="ECO:0000256" key="6">
    <source>
        <dbReference type="RuleBase" id="RU363041"/>
    </source>
</evidence>
<feature type="transmembrane region" description="Helical" evidence="6">
    <location>
        <begin position="228"/>
        <end position="245"/>
    </location>
</feature>
<keyword evidence="3 6" id="KW-0812">Transmembrane</keyword>
<evidence type="ECO:0000313" key="7">
    <source>
        <dbReference type="EMBL" id="HGS88475.1"/>
    </source>
</evidence>
<keyword evidence="6" id="KW-1003">Cell membrane</keyword>
<comment type="caution">
    <text evidence="7">The sequence shown here is derived from an EMBL/GenBank/DDBJ whole genome shotgun (WGS) entry which is preliminary data.</text>
</comment>
<keyword evidence="5 6" id="KW-0472">Membrane</keyword>
<sequence length="246" mass="25494">MDLSTSLTLPALIFLAAILYASVGHGGASGYLAVMALFGVAPAVMKPTALTLNILVSLIALIKFYRAGCFSWRLFLPFALTSVPLAFVGGSIVLPTTLYKPIVGVVLIYAAVRLFFSAGKPQAAEPRAINIPLAVFFGAVIGLLSGLTGVGGGIFLSPLLVFLRWADVRQTGGVAAAFILVNSISGLLGHFSAVSELPSFIPVWAVAAVAGGWLGAEFGSRWLGNPALRRLLAAVLVIAGLKMILG</sequence>
<reference evidence="7" key="1">
    <citation type="journal article" date="2020" name="mSystems">
        <title>Genome- and Community-Level Interaction Insights into Carbon Utilization and Element Cycling Functions of Hydrothermarchaeota in Hydrothermal Sediment.</title>
        <authorList>
            <person name="Zhou Z."/>
            <person name="Liu Y."/>
            <person name="Xu W."/>
            <person name="Pan J."/>
            <person name="Luo Z.H."/>
            <person name="Li M."/>
        </authorList>
    </citation>
    <scope>NUCLEOTIDE SEQUENCE [LARGE SCALE GENOMIC DNA]</scope>
    <source>
        <strain evidence="7">SpSt-556</strain>
    </source>
</reference>
<evidence type="ECO:0000256" key="4">
    <source>
        <dbReference type="ARBA" id="ARBA00022989"/>
    </source>
</evidence>
<feature type="transmembrane region" description="Helical" evidence="6">
    <location>
        <begin position="173"/>
        <end position="193"/>
    </location>
</feature>
<dbReference type="PANTHER" id="PTHR43701:SF5">
    <property type="entry name" value="MEMBRANE TRANSPORTER PROTEIN-RELATED"/>
    <property type="match status" value="1"/>
</dbReference>
<proteinExistence type="inferred from homology"/>
<evidence type="ECO:0000256" key="2">
    <source>
        <dbReference type="ARBA" id="ARBA00009142"/>
    </source>
</evidence>
<protein>
    <recommendedName>
        <fullName evidence="6">Probable membrane transporter protein</fullName>
    </recommendedName>
</protein>
<feature type="transmembrane region" description="Helical" evidence="6">
    <location>
        <begin position="128"/>
        <end position="144"/>
    </location>
</feature>
<evidence type="ECO:0000256" key="3">
    <source>
        <dbReference type="ARBA" id="ARBA00022692"/>
    </source>
</evidence>
<name>A0A7C4L3H5_9CHLR</name>